<feature type="compositionally biased region" description="Acidic residues" evidence="7">
    <location>
        <begin position="694"/>
        <end position="705"/>
    </location>
</feature>
<dbReference type="InterPro" id="IPR011947">
    <property type="entry name" value="FCP1_euk"/>
</dbReference>
<dbReference type="PANTHER" id="PTHR23081:SF36">
    <property type="entry name" value="RNA POLYMERASE II SUBUNIT A C-TERMINAL DOMAIN PHOSPHATASE"/>
    <property type="match status" value="1"/>
</dbReference>
<comment type="subcellular location">
    <subcellularLocation>
        <location evidence="1 6">Nucleus</location>
    </subcellularLocation>
</comment>
<gene>
    <name evidence="10" type="primary">fcp1</name>
    <name evidence="10" type="ORF">SOMG_03617</name>
</gene>
<dbReference type="SUPFAM" id="SSF52113">
    <property type="entry name" value="BRCT domain"/>
    <property type="match status" value="1"/>
</dbReference>
<dbReference type="RefSeq" id="XP_056037714.1">
    <property type="nucleotide sequence ID" value="XM_056182406.1"/>
</dbReference>
<evidence type="ECO:0000256" key="6">
    <source>
        <dbReference type="RuleBase" id="RU366066"/>
    </source>
</evidence>
<dbReference type="EMBL" id="CP115612">
    <property type="protein sequence ID" value="WBW73471.1"/>
    <property type="molecule type" value="Genomic_DNA"/>
</dbReference>
<dbReference type="Gene3D" id="1.10.287.10">
    <property type="entry name" value="S15/NS1, RNA-binding"/>
    <property type="match status" value="2"/>
</dbReference>
<dbReference type="KEGG" id="som:SOMG_03617"/>
<evidence type="ECO:0000313" key="10">
    <source>
        <dbReference type="EMBL" id="WBW73471.1"/>
    </source>
</evidence>
<evidence type="ECO:0000256" key="2">
    <source>
        <dbReference type="ARBA" id="ARBA00022801"/>
    </source>
</evidence>
<dbReference type="GeneID" id="80877095"/>
<dbReference type="GO" id="GO:0005634">
    <property type="term" value="C:nucleus"/>
    <property type="evidence" value="ECO:0007669"/>
    <property type="project" value="UniProtKB-SubCell"/>
</dbReference>
<evidence type="ECO:0000256" key="5">
    <source>
        <dbReference type="ARBA" id="ARBA00048336"/>
    </source>
</evidence>
<dbReference type="InterPro" id="IPR036420">
    <property type="entry name" value="BRCT_dom_sf"/>
</dbReference>
<reference evidence="10 11" key="1">
    <citation type="journal article" date="2023" name="G3 (Bethesda)">
        <title>A high-quality reference genome for the fission yeast Schizosaccharomyces osmophilus.</title>
        <authorList>
            <person name="Jia G.S."/>
            <person name="Zhang W.C."/>
            <person name="Liang Y."/>
            <person name="Liu X.H."/>
            <person name="Rhind N."/>
            <person name="Pidoux A."/>
            <person name="Brysch-Herzberg M."/>
            <person name="Du L.L."/>
        </authorList>
    </citation>
    <scope>NUCLEOTIDE SEQUENCE [LARGE SCALE GENOMIC DNA]</scope>
    <source>
        <strain evidence="10 11">CBS 15793</strain>
    </source>
</reference>
<evidence type="ECO:0000256" key="1">
    <source>
        <dbReference type="ARBA" id="ARBA00004123"/>
    </source>
</evidence>
<dbReference type="GO" id="GO:0008420">
    <property type="term" value="F:RNA polymerase II CTD heptapeptide repeat phosphatase activity"/>
    <property type="evidence" value="ECO:0007669"/>
    <property type="project" value="UniProtKB-UniRule"/>
</dbReference>
<evidence type="ECO:0000313" key="11">
    <source>
        <dbReference type="Proteomes" id="UP001212411"/>
    </source>
</evidence>
<dbReference type="SMART" id="SM00577">
    <property type="entry name" value="CPDc"/>
    <property type="match status" value="1"/>
</dbReference>
<dbReference type="InterPro" id="IPR036412">
    <property type="entry name" value="HAD-like_sf"/>
</dbReference>
<dbReference type="CDD" id="cd17729">
    <property type="entry name" value="BRCT_CTDP1"/>
    <property type="match status" value="1"/>
</dbReference>
<dbReference type="EC" id="3.1.3.16" evidence="6"/>
<feature type="compositionally biased region" description="Low complexity" evidence="7">
    <location>
        <begin position="367"/>
        <end position="376"/>
    </location>
</feature>
<dbReference type="InterPro" id="IPR001357">
    <property type="entry name" value="BRCT_dom"/>
</dbReference>
<feature type="domain" description="FCP1 homology" evidence="9">
    <location>
        <begin position="160"/>
        <end position="339"/>
    </location>
</feature>
<dbReference type="Gene3D" id="3.40.50.1000">
    <property type="entry name" value="HAD superfamily/HAD-like"/>
    <property type="match status" value="1"/>
</dbReference>
<comment type="catalytic activity">
    <reaction evidence="4 6">
        <text>O-phospho-L-seryl-[protein] + H2O = L-seryl-[protein] + phosphate</text>
        <dbReference type="Rhea" id="RHEA:20629"/>
        <dbReference type="Rhea" id="RHEA-COMP:9863"/>
        <dbReference type="Rhea" id="RHEA-COMP:11604"/>
        <dbReference type="ChEBI" id="CHEBI:15377"/>
        <dbReference type="ChEBI" id="CHEBI:29999"/>
        <dbReference type="ChEBI" id="CHEBI:43474"/>
        <dbReference type="ChEBI" id="CHEBI:83421"/>
        <dbReference type="EC" id="3.1.3.16"/>
    </reaction>
</comment>
<name>A0AAF0AVE1_9SCHI</name>
<dbReference type="Gene3D" id="3.40.50.10190">
    <property type="entry name" value="BRCT domain"/>
    <property type="match status" value="1"/>
</dbReference>
<feature type="compositionally biased region" description="Acidic residues" evidence="7">
    <location>
        <begin position="620"/>
        <end position="634"/>
    </location>
</feature>
<dbReference type="Pfam" id="PF03031">
    <property type="entry name" value="NIF"/>
    <property type="match status" value="1"/>
</dbReference>
<feature type="domain" description="BRCT" evidence="8">
    <location>
        <begin position="478"/>
        <end position="571"/>
    </location>
</feature>
<evidence type="ECO:0000256" key="3">
    <source>
        <dbReference type="ARBA" id="ARBA00023242"/>
    </source>
</evidence>
<keyword evidence="3 6" id="KW-0539">Nucleus</keyword>
<evidence type="ECO:0000256" key="7">
    <source>
        <dbReference type="SAM" id="MobiDB-lite"/>
    </source>
</evidence>
<dbReference type="Proteomes" id="UP001212411">
    <property type="component" value="Chromosome 2"/>
</dbReference>
<dbReference type="InterPro" id="IPR023214">
    <property type="entry name" value="HAD_sf"/>
</dbReference>
<dbReference type="Pfam" id="PF00533">
    <property type="entry name" value="BRCT"/>
    <property type="match status" value="1"/>
</dbReference>
<dbReference type="PROSITE" id="PS50172">
    <property type="entry name" value="BRCT"/>
    <property type="match status" value="1"/>
</dbReference>
<evidence type="ECO:0000259" key="8">
    <source>
        <dbReference type="PROSITE" id="PS50172"/>
    </source>
</evidence>
<dbReference type="PANTHER" id="PTHR23081">
    <property type="entry name" value="RNA POLYMERASE II CTD PHOSPHATASE"/>
    <property type="match status" value="1"/>
</dbReference>
<organism evidence="10 11">
    <name type="scientific">Schizosaccharomyces osmophilus</name>
    <dbReference type="NCBI Taxonomy" id="2545709"/>
    <lineage>
        <taxon>Eukaryota</taxon>
        <taxon>Fungi</taxon>
        <taxon>Dikarya</taxon>
        <taxon>Ascomycota</taxon>
        <taxon>Taphrinomycotina</taxon>
        <taxon>Schizosaccharomycetes</taxon>
        <taxon>Schizosaccharomycetales</taxon>
        <taxon>Schizosaccharomycetaceae</taxon>
        <taxon>Schizosaccharomyces</taxon>
    </lineage>
</organism>
<proteinExistence type="predicted"/>
<evidence type="ECO:0000256" key="4">
    <source>
        <dbReference type="ARBA" id="ARBA00047761"/>
    </source>
</evidence>
<feature type="region of interest" description="Disordered" evidence="7">
    <location>
        <begin position="330"/>
        <end position="381"/>
    </location>
</feature>
<dbReference type="AlphaFoldDB" id="A0AAF0AVE1"/>
<protein>
    <recommendedName>
        <fullName evidence="6">RNA polymerase II subunit A C-terminal domain phosphatase</fullName>
        <ecNumber evidence="6">3.1.3.16</ecNumber>
    </recommendedName>
</protein>
<dbReference type="PROSITE" id="PS50969">
    <property type="entry name" value="FCP1"/>
    <property type="match status" value="1"/>
</dbReference>
<sequence>MPERLTPIRLPNTLNYPIEVAKCLVPAGTYVKRHTPLLLYRFFTKVKQDRDDGTEEYVDREFIEQFECPVEGELVQWEVNNDEQLNNNLKVVAKLHEPCTHEVHYGGLCAICGENITSQDYMGYSDMARANISMTHDTGGLTVSLDEANRIEEQNVVRLRNERRLSLIVDLDQTIIHATVDPTVGEWMSDPSNANYHLLKDVRSFYLQEGFRTYSSRYYIKLRPGLQDFLTRISSMYELHIYTMGTKAYAKEIAKLIDPEGKIFQDRVLSRDDSGSLTQKSLQRLFPCDTSMVVIIDDRGDIWDWNPNLIKVVPFEFFVGIGDINSNFLAKPTPLPEQENNPPIETSHEQEESVDVNTNQDAVLPDSSSSSQTSSTIPERTLLKETFLQDKQALEEQNKERFTALQLQKSERPLAKQQIALFEEDERDHSLLHGGDKELLHLEKVLTRIHRVYYDEESKNENRTKKIHANVEQIIPSMKSKVLKGCRILFSGVIPLGIDVLSSDIAKWAMTFGAQIVIDFDESPTHLIAAKVRTEKVKTAINIGNVRVVKLNWLTESISAWERLSESNYLLYPSYDLPDRALSDHYYSSDSNDEQRTYEINERELDDIDWNEADRDVEDALGDLSDGDDNEENPIDIGETSSPAENELDSKKRKNDDETPSKPDDEKRKKLNDAKGVKESSDQEQKSNNGNESEGLEDLAELMEEELSKKEK</sequence>
<dbReference type="NCBIfam" id="TIGR02250">
    <property type="entry name" value="FCP1_euk"/>
    <property type="match status" value="1"/>
</dbReference>
<feature type="region of interest" description="Disordered" evidence="7">
    <location>
        <begin position="620"/>
        <end position="712"/>
    </location>
</feature>
<comment type="catalytic activity">
    <reaction evidence="5 6">
        <text>O-phospho-L-threonyl-[protein] + H2O = L-threonyl-[protein] + phosphate</text>
        <dbReference type="Rhea" id="RHEA:47004"/>
        <dbReference type="Rhea" id="RHEA-COMP:11060"/>
        <dbReference type="Rhea" id="RHEA-COMP:11605"/>
        <dbReference type="ChEBI" id="CHEBI:15377"/>
        <dbReference type="ChEBI" id="CHEBI:30013"/>
        <dbReference type="ChEBI" id="CHEBI:43474"/>
        <dbReference type="ChEBI" id="CHEBI:61977"/>
        <dbReference type="EC" id="3.1.3.16"/>
    </reaction>
</comment>
<dbReference type="InterPro" id="IPR039189">
    <property type="entry name" value="Fcp1"/>
</dbReference>
<dbReference type="SMART" id="SM00292">
    <property type="entry name" value="BRCT"/>
    <property type="match status" value="1"/>
</dbReference>
<evidence type="ECO:0000259" key="9">
    <source>
        <dbReference type="PROSITE" id="PS50969"/>
    </source>
</evidence>
<keyword evidence="11" id="KW-1185">Reference proteome</keyword>
<feature type="compositionally biased region" description="Basic and acidic residues" evidence="7">
    <location>
        <begin position="648"/>
        <end position="685"/>
    </location>
</feature>
<dbReference type="SUPFAM" id="SSF56784">
    <property type="entry name" value="HAD-like"/>
    <property type="match status" value="1"/>
</dbReference>
<comment type="function">
    <text evidence="6">This promotes the activity of RNA polymerase II.</text>
</comment>
<accession>A0AAF0AVE1</accession>
<keyword evidence="2 6" id="KW-0378">Hydrolase</keyword>
<dbReference type="InterPro" id="IPR004274">
    <property type="entry name" value="FCP1_dom"/>
</dbReference>
<dbReference type="CDD" id="cd07521">
    <property type="entry name" value="HAD_FCP1-like"/>
    <property type="match status" value="1"/>
</dbReference>